<dbReference type="GO" id="GO:0005506">
    <property type="term" value="F:iron ion binding"/>
    <property type="evidence" value="ECO:0007669"/>
    <property type="project" value="InterPro"/>
</dbReference>
<dbReference type="AlphaFoldDB" id="A0A7H8QWK5"/>
<evidence type="ECO:0000256" key="7">
    <source>
        <dbReference type="SAM" id="Phobius"/>
    </source>
</evidence>
<organism evidence="8 9">
    <name type="scientific">Talaromyces rugulosus</name>
    <name type="common">Penicillium rugulosum</name>
    <dbReference type="NCBI Taxonomy" id="121627"/>
    <lineage>
        <taxon>Eukaryota</taxon>
        <taxon>Fungi</taxon>
        <taxon>Dikarya</taxon>
        <taxon>Ascomycota</taxon>
        <taxon>Pezizomycotina</taxon>
        <taxon>Eurotiomycetes</taxon>
        <taxon>Eurotiomycetidae</taxon>
        <taxon>Eurotiales</taxon>
        <taxon>Trichocomaceae</taxon>
        <taxon>Talaromyces</taxon>
        <taxon>Talaromyces sect. Islandici</taxon>
    </lineage>
</organism>
<reference evidence="9" key="1">
    <citation type="submission" date="2020-06" db="EMBL/GenBank/DDBJ databases">
        <title>A chromosome-scale genome assembly of Talaromyces rugulosus W13939.</title>
        <authorList>
            <person name="Wang B."/>
            <person name="Guo L."/>
            <person name="Ye K."/>
            <person name="Wang L."/>
        </authorList>
    </citation>
    <scope>NUCLEOTIDE SEQUENCE [LARGE SCALE GENOMIC DNA]</scope>
    <source>
        <strain evidence="9">W13939</strain>
    </source>
</reference>
<evidence type="ECO:0000256" key="3">
    <source>
        <dbReference type="ARBA" id="ARBA00023002"/>
    </source>
</evidence>
<dbReference type="OrthoDB" id="1470350at2759"/>
<protein>
    <submittedName>
        <fullName evidence="8">Uncharacterized protein</fullName>
    </submittedName>
</protein>
<keyword evidence="2 5" id="KW-0479">Metal-binding</keyword>
<dbReference type="InterPro" id="IPR050121">
    <property type="entry name" value="Cytochrome_P450_monoxygenase"/>
</dbReference>
<keyword evidence="6" id="KW-0503">Monooxygenase</keyword>
<keyword evidence="4 5" id="KW-0408">Iron</keyword>
<comment type="similarity">
    <text evidence="6">Belongs to the cytochrome P450 family.</text>
</comment>
<keyword evidence="7" id="KW-1133">Transmembrane helix</keyword>
<name>A0A7H8QWK5_TALRU</name>
<dbReference type="InterPro" id="IPR017972">
    <property type="entry name" value="Cyt_P450_CS"/>
</dbReference>
<evidence type="ECO:0000256" key="5">
    <source>
        <dbReference type="PIRSR" id="PIRSR602401-1"/>
    </source>
</evidence>
<comment type="cofactor">
    <cofactor evidence="1 5">
        <name>heme</name>
        <dbReference type="ChEBI" id="CHEBI:30413"/>
    </cofactor>
</comment>
<keyword evidence="9" id="KW-1185">Reference proteome</keyword>
<gene>
    <name evidence="8" type="ORF">TRUGW13939_04951</name>
</gene>
<dbReference type="Gene3D" id="1.10.630.10">
    <property type="entry name" value="Cytochrome P450"/>
    <property type="match status" value="1"/>
</dbReference>
<dbReference type="GO" id="GO:0016705">
    <property type="term" value="F:oxidoreductase activity, acting on paired donors, with incorporation or reduction of molecular oxygen"/>
    <property type="evidence" value="ECO:0007669"/>
    <property type="project" value="InterPro"/>
</dbReference>
<dbReference type="PRINTS" id="PR00463">
    <property type="entry name" value="EP450I"/>
</dbReference>
<evidence type="ECO:0000256" key="2">
    <source>
        <dbReference type="ARBA" id="ARBA00022723"/>
    </source>
</evidence>
<dbReference type="PANTHER" id="PTHR24305">
    <property type="entry name" value="CYTOCHROME P450"/>
    <property type="match status" value="1"/>
</dbReference>
<dbReference type="InterPro" id="IPR036396">
    <property type="entry name" value="Cyt_P450_sf"/>
</dbReference>
<dbReference type="InterPro" id="IPR002401">
    <property type="entry name" value="Cyt_P450_E_grp-I"/>
</dbReference>
<dbReference type="KEGG" id="trg:TRUGW13939_04951"/>
<feature type="binding site" description="axial binding residue" evidence="5">
    <location>
        <position position="481"/>
    </location>
    <ligand>
        <name>heme</name>
        <dbReference type="ChEBI" id="CHEBI:30413"/>
    </ligand>
    <ligandPart>
        <name>Fe</name>
        <dbReference type="ChEBI" id="CHEBI:18248"/>
    </ligandPart>
</feature>
<accession>A0A7H8QWK5</accession>
<dbReference type="GO" id="GO:0020037">
    <property type="term" value="F:heme binding"/>
    <property type="evidence" value="ECO:0007669"/>
    <property type="project" value="InterPro"/>
</dbReference>
<evidence type="ECO:0000313" key="9">
    <source>
        <dbReference type="Proteomes" id="UP000509510"/>
    </source>
</evidence>
<evidence type="ECO:0000256" key="4">
    <source>
        <dbReference type="ARBA" id="ARBA00023004"/>
    </source>
</evidence>
<keyword evidence="7" id="KW-0472">Membrane</keyword>
<dbReference type="SUPFAM" id="SSF48264">
    <property type="entry name" value="Cytochrome P450"/>
    <property type="match status" value="1"/>
</dbReference>
<dbReference type="GO" id="GO:0004497">
    <property type="term" value="F:monooxygenase activity"/>
    <property type="evidence" value="ECO:0007669"/>
    <property type="project" value="UniProtKB-KW"/>
</dbReference>
<feature type="transmembrane region" description="Helical" evidence="7">
    <location>
        <begin position="12"/>
        <end position="31"/>
    </location>
</feature>
<dbReference type="EMBL" id="CP055900">
    <property type="protein sequence ID" value="QKX57831.1"/>
    <property type="molecule type" value="Genomic_DNA"/>
</dbReference>
<dbReference type="Proteomes" id="UP000509510">
    <property type="component" value="Chromosome III"/>
</dbReference>
<sequence>MALISSLNTWTLIPIAAGLYLAIYIVYYRYLHPLAKYPGPFLASLTDLWQTYQFMTLQQPYYLTKLHEKHGPIVRYGPDKLSVTHESAIKLIYQTPARLMPKTQFYDAYGAAHPNVFGMRDEAVRREFALENPTYQTNQNTDQLHSIRRRHMSHGFSISYVKEMEQYMDINVKILKEKLYSYAASGRPFDLKKALHLYVVDTLGELAFSQSFNVQKPDDESRAPPVKEHSLLAAVTGSWPAMTSNLKTWLPFVPHKGLQKLFQGRQACADLASECVQARLSVLRNDEKSNDFNTAAKRKDLLTNLILAQHPETGARLTQTDLETEAFGFIIAGTHTTGATASLLFYHLLHDPEAMAKCVAEIKENLPSLEPEQDAYPVAQVEASLPFLRDCMKENFRLTPVFTMPLARRIMDPKGLFIGDSHIPTGRNQTSVAVCNHAFHHNPSVWGPNHDLFDPLRWTSDTSVAEKSRLLMHFGMGGRQCIGKTIAMSNIYKLMSTLLHEFDFDLGSEGEKMDVANGLFRGKIPEMVSVGISDLKDPLMVRVKATV</sequence>
<dbReference type="RefSeq" id="XP_035344009.1">
    <property type="nucleotide sequence ID" value="XM_035488116.1"/>
</dbReference>
<keyword evidence="7" id="KW-0812">Transmembrane</keyword>
<dbReference type="InterPro" id="IPR001128">
    <property type="entry name" value="Cyt_P450"/>
</dbReference>
<evidence type="ECO:0000256" key="6">
    <source>
        <dbReference type="RuleBase" id="RU000461"/>
    </source>
</evidence>
<proteinExistence type="inferred from homology"/>
<dbReference type="PANTHER" id="PTHR24305:SF103">
    <property type="entry name" value="P450, PUTATIVE (EUROFUNG)-RELATED"/>
    <property type="match status" value="1"/>
</dbReference>
<keyword evidence="5 6" id="KW-0349">Heme</keyword>
<dbReference type="PROSITE" id="PS00086">
    <property type="entry name" value="CYTOCHROME_P450"/>
    <property type="match status" value="1"/>
</dbReference>
<dbReference type="GeneID" id="55992449"/>
<evidence type="ECO:0000313" key="8">
    <source>
        <dbReference type="EMBL" id="QKX57831.1"/>
    </source>
</evidence>
<evidence type="ECO:0000256" key="1">
    <source>
        <dbReference type="ARBA" id="ARBA00001971"/>
    </source>
</evidence>
<dbReference type="PRINTS" id="PR00385">
    <property type="entry name" value="P450"/>
</dbReference>
<keyword evidence="3 6" id="KW-0560">Oxidoreductase</keyword>
<dbReference type="Pfam" id="PF00067">
    <property type="entry name" value="p450"/>
    <property type="match status" value="1"/>
</dbReference>